<dbReference type="AlphaFoldDB" id="A0A8J7YYZ7"/>
<name>A0A8J7YYZ7_9ARCH</name>
<organism evidence="1 2">
    <name type="scientific">Candidatus Sysuiplasma superficiale</name>
    <dbReference type="NCBI Taxonomy" id="2823368"/>
    <lineage>
        <taxon>Archaea</taxon>
        <taxon>Methanobacteriati</taxon>
        <taxon>Thermoplasmatota</taxon>
        <taxon>Thermoplasmata</taxon>
        <taxon>Candidatus Sysuiplasmatales</taxon>
        <taxon>Candidatus Sysuiplasmataceae</taxon>
        <taxon>Candidatus Sysuiplasma</taxon>
    </lineage>
</organism>
<evidence type="ECO:0000313" key="2">
    <source>
        <dbReference type="Proteomes" id="UP000750197"/>
    </source>
</evidence>
<accession>A0A8J7YYZ7</accession>
<gene>
    <name evidence="1" type="ORF">KIY12_09555</name>
</gene>
<evidence type="ECO:0000313" key="1">
    <source>
        <dbReference type="EMBL" id="MBX8644946.1"/>
    </source>
</evidence>
<protein>
    <submittedName>
        <fullName evidence="1">Uncharacterized protein</fullName>
    </submittedName>
</protein>
<comment type="caution">
    <text evidence="1">The sequence shown here is derived from an EMBL/GenBank/DDBJ whole genome shotgun (WGS) entry which is preliminary data.</text>
</comment>
<proteinExistence type="predicted"/>
<dbReference type="Proteomes" id="UP000750197">
    <property type="component" value="Unassembled WGS sequence"/>
</dbReference>
<reference evidence="1" key="1">
    <citation type="submission" date="2021-05" db="EMBL/GenBank/DDBJ databases">
        <title>Genomic insights into ecological role and evolution of a novel Thermoplasmata order Candidatus Sysuiplasmatales.</title>
        <authorList>
            <person name="Yuan Y."/>
        </authorList>
    </citation>
    <scope>NUCLEOTIDE SEQUENCE</scope>
    <source>
        <strain evidence="1">TUT19-bin139</strain>
    </source>
</reference>
<sequence length="253" mass="28740">MTIWKAVQKTAKEITFALDPTEGAREEADGTGIGITWIKKQGQELKVFIQYRKGGGVRVAGVDIGSYNGSWRKLFRPSLKAFKTFKNFLLLTDGDTSILDGLKGKVTLLFQRCLWHIPHQLKYVLWKDKKQVPRKSKDWLHILSEVLEICAIRSGVEEEEVILEMIASKTKRLEAVIAFCQEKGCKTTVSYLQNARGDLFTALSNRLQGKTTSRVERLFRTVNMRINVGKWSTNGGLNVTKVRLAYYYNGFDA</sequence>
<dbReference type="EMBL" id="JAHEAC010000130">
    <property type="protein sequence ID" value="MBX8644946.1"/>
    <property type="molecule type" value="Genomic_DNA"/>
</dbReference>